<comment type="similarity">
    <text evidence="1">Belongs to the membrane fusion protein (MFP) (TC 8.A.1) family.</text>
</comment>
<dbReference type="EMBL" id="PYMA01000019">
    <property type="protein sequence ID" value="PSW13917.1"/>
    <property type="molecule type" value="Genomic_DNA"/>
</dbReference>
<keyword evidence="5" id="KW-1185">Reference proteome</keyword>
<name>A0A2T3NGN6_9GAMM</name>
<proteinExistence type="inferred from homology"/>
<dbReference type="NCBIfam" id="TIGR01730">
    <property type="entry name" value="RND_mfp"/>
    <property type="match status" value="1"/>
</dbReference>
<feature type="coiled-coil region" evidence="2">
    <location>
        <begin position="124"/>
        <end position="165"/>
    </location>
</feature>
<dbReference type="PANTHER" id="PTHR30469:SF15">
    <property type="entry name" value="HLYD FAMILY OF SECRETION PROTEINS"/>
    <property type="match status" value="1"/>
</dbReference>
<dbReference type="GO" id="GO:1990281">
    <property type="term" value="C:efflux pump complex"/>
    <property type="evidence" value="ECO:0007669"/>
    <property type="project" value="TreeGrafter"/>
</dbReference>
<evidence type="ECO:0000259" key="3">
    <source>
        <dbReference type="Pfam" id="PF25967"/>
    </source>
</evidence>
<dbReference type="InterPro" id="IPR006143">
    <property type="entry name" value="RND_pump_MFP"/>
</dbReference>
<reference evidence="4 5" key="1">
    <citation type="submission" date="2018-01" db="EMBL/GenBank/DDBJ databases">
        <title>Whole genome sequencing of Histamine producing bacteria.</title>
        <authorList>
            <person name="Butler K."/>
        </authorList>
    </citation>
    <scope>NUCLEOTIDE SEQUENCE [LARGE SCALE GENOMIC DNA]</scope>
    <source>
        <strain evidence="4 5">DSM 100436</strain>
    </source>
</reference>
<dbReference type="Pfam" id="PF25967">
    <property type="entry name" value="RND-MFP_C"/>
    <property type="match status" value="1"/>
</dbReference>
<dbReference type="AlphaFoldDB" id="A0A2T3NGN6"/>
<evidence type="ECO:0000256" key="1">
    <source>
        <dbReference type="ARBA" id="ARBA00009477"/>
    </source>
</evidence>
<dbReference type="RefSeq" id="WP_036826385.1">
    <property type="nucleotide sequence ID" value="NZ_JGVO01000743.1"/>
</dbReference>
<dbReference type="PANTHER" id="PTHR30469">
    <property type="entry name" value="MULTIDRUG RESISTANCE PROTEIN MDTA"/>
    <property type="match status" value="1"/>
</dbReference>
<evidence type="ECO:0000256" key="2">
    <source>
        <dbReference type="SAM" id="Coils"/>
    </source>
</evidence>
<feature type="domain" description="Multidrug resistance protein MdtA-like C-terminal permuted SH3" evidence="3">
    <location>
        <begin position="364"/>
        <end position="417"/>
    </location>
</feature>
<gene>
    <name evidence="4" type="ORF">C9I98_22085</name>
</gene>
<organism evidence="4 5">
    <name type="scientific">Photobacterium sanctipauli</name>
    <dbReference type="NCBI Taxonomy" id="1342794"/>
    <lineage>
        <taxon>Bacteria</taxon>
        <taxon>Pseudomonadati</taxon>
        <taxon>Pseudomonadota</taxon>
        <taxon>Gammaproteobacteria</taxon>
        <taxon>Vibrionales</taxon>
        <taxon>Vibrionaceae</taxon>
        <taxon>Photobacterium</taxon>
    </lineage>
</organism>
<sequence>MKRRSLTAKAWLLLPLGLLLLTGYRFSQLEDSSQTQPAPPQPVKVQTEQIVPELLTGWSFSEGTVQAYRKAFLDFEMPGKVVTIGELENGTQLREGARVFGPDDTIERGQLLAQIDSRQNSASVKALEARLQAVRAQKQEAEARLQQAENDLALSKQNFARMQEVYERGVISQDEFERNKTALLNAQSAVAMNISALEAIESEILSVSADINRETVSLEKTSLFAPFNGYIAAMNIREDNHYYPPAGITSNRDREASSAIVVVDDSLLEIQLELPVEDARLLKEGQTVYLASDNATLYRAEENQFTGHSVVEGSIWSVSPTINLQRRSQSVKVRVHNDEQRLIDGEFVRAWIASTVIEDAVSLPIYAISFRSGNAFAFVVNQDDQVEERQLSLGLQGLRRIEVLSGLEAGEQVVTRGQHLLVNGSQVEVVGASQ</sequence>
<dbReference type="GO" id="GO:0015562">
    <property type="term" value="F:efflux transmembrane transporter activity"/>
    <property type="evidence" value="ECO:0007669"/>
    <property type="project" value="TreeGrafter"/>
</dbReference>
<evidence type="ECO:0000313" key="5">
    <source>
        <dbReference type="Proteomes" id="UP000241771"/>
    </source>
</evidence>
<dbReference type="Gene3D" id="2.40.30.170">
    <property type="match status" value="1"/>
</dbReference>
<dbReference type="Gene3D" id="1.10.287.470">
    <property type="entry name" value="Helix hairpin bin"/>
    <property type="match status" value="1"/>
</dbReference>
<keyword evidence="2" id="KW-0175">Coiled coil</keyword>
<dbReference type="SUPFAM" id="SSF111369">
    <property type="entry name" value="HlyD-like secretion proteins"/>
    <property type="match status" value="1"/>
</dbReference>
<dbReference type="Gene3D" id="2.40.420.20">
    <property type="match status" value="1"/>
</dbReference>
<dbReference type="InterPro" id="IPR058627">
    <property type="entry name" value="MdtA-like_C"/>
</dbReference>
<dbReference type="Proteomes" id="UP000241771">
    <property type="component" value="Unassembled WGS sequence"/>
</dbReference>
<dbReference type="OrthoDB" id="9806939at2"/>
<accession>A0A2T3NGN6</accession>
<protein>
    <submittedName>
        <fullName evidence="4">Efflux RND transporter periplasmic adaptor subunit</fullName>
    </submittedName>
</protein>
<evidence type="ECO:0000313" key="4">
    <source>
        <dbReference type="EMBL" id="PSW13917.1"/>
    </source>
</evidence>
<comment type="caution">
    <text evidence="4">The sequence shown here is derived from an EMBL/GenBank/DDBJ whole genome shotgun (WGS) entry which is preliminary data.</text>
</comment>